<gene>
    <name evidence="1" type="ORF">C7B46_18610</name>
</gene>
<dbReference type="Proteomes" id="UP000242972">
    <property type="component" value="Unassembled WGS sequence"/>
</dbReference>
<dbReference type="EMBL" id="PXYW01000088">
    <property type="protein sequence ID" value="PSR29578.1"/>
    <property type="molecule type" value="Genomic_DNA"/>
</dbReference>
<dbReference type="AlphaFoldDB" id="A0A2T2X549"/>
<comment type="caution">
    <text evidence="1">The sequence shown here is derived from an EMBL/GenBank/DDBJ whole genome shotgun (WGS) entry which is preliminary data.</text>
</comment>
<evidence type="ECO:0000313" key="1">
    <source>
        <dbReference type="EMBL" id="PSR29578.1"/>
    </source>
</evidence>
<accession>A0A2T2X549</accession>
<evidence type="ECO:0000313" key="2">
    <source>
        <dbReference type="Proteomes" id="UP000242972"/>
    </source>
</evidence>
<reference evidence="1 2" key="1">
    <citation type="journal article" date="2014" name="BMC Genomics">
        <title>Comparison of environmental and isolate Sulfobacillus genomes reveals diverse carbon, sulfur, nitrogen, and hydrogen metabolisms.</title>
        <authorList>
            <person name="Justice N.B."/>
            <person name="Norman A."/>
            <person name="Brown C.T."/>
            <person name="Singh A."/>
            <person name="Thomas B.C."/>
            <person name="Banfield J.F."/>
        </authorList>
    </citation>
    <scope>NUCLEOTIDE SEQUENCE [LARGE SCALE GENOMIC DNA]</scope>
    <source>
        <strain evidence="1">AMDSBA4</strain>
    </source>
</reference>
<sequence>MLWLPSRVDWTASYAAAGWSLGLHEDMHAGALERSLLLYLAPEKFQPILPADVDVSGRPYFTATGLGTR</sequence>
<name>A0A2T2X549_9FIRM</name>
<organism evidence="1 2">
    <name type="scientific">Sulfobacillus benefaciens</name>
    <dbReference type="NCBI Taxonomy" id="453960"/>
    <lineage>
        <taxon>Bacteria</taxon>
        <taxon>Bacillati</taxon>
        <taxon>Bacillota</taxon>
        <taxon>Clostridia</taxon>
        <taxon>Eubacteriales</taxon>
        <taxon>Clostridiales Family XVII. Incertae Sedis</taxon>
        <taxon>Sulfobacillus</taxon>
    </lineage>
</organism>
<protein>
    <submittedName>
        <fullName evidence="1">Uncharacterized protein</fullName>
    </submittedName>
</protein>
<proteinExistence type="predicted"/>